<dbReference type="AlphaFoldDB" id="A0A0A9H348"/>
<proteinExistence type="predicted"/>
<name>A0A0A9H348_ARUDO</name>
<evidence type="ECO:0000313" key="1">
    <source>
        <dbReference type="EMBL" id="JAE29276.1"/>
    </source>
</evidence>
<sequence>MPMIKMQMQLQGGPSFLKRGYFWIFKNSKNAMVLGILWSINFSVSCTQIPRKFFMLVFRNQGVLPKFFISKQTKF</sequence>
<reference evidence="1" key="1">
    <citation type="submission" date="2014-09" db="EMBL/GenBank/DDBJ databases">
        <authorList>
            <person name="Magalhaes I.L.F."/>
            <person name="Oliveira U."/>
            <person name="Santos F.R."/>
            <person name="Vidigal T.H.D.A."/>
            <person name="Brescovit A.D."/>
            <person name="Santos A.J."/>
        </authorList>
    </citation>
    <scope>NUCLEOTIDE SEQUENCE</scope>
    <source>
        <tissue evidence="1">Shoot tissue taken approximately 20 cm above the soil surface</tissue>
    </source>
</reference>
<reference evidence="1" key="2">
    <citation type="journal article" date="2015" name="Data Brief">
        <title>Shoot transcriptome of the giant reed, Arundo donax.</title>
        <authorList>
            <person name="Barrero R.A."/>
            <person name="Guerrero F.D."/>
            <person name="Moolhuijzen P."/>
            <person name="Goolsby J.A."/>
            <person name="Tidwell J."/>
            <person name="Bellgard S.E."/>
            <person name="Bellgard M.I."/>
        </authorList>
    </citation>
    <scope>NUCLEOTIDE SEQUENCE</scope>
    <source>
        <tissue evidence="1">Shoot tissue taken approximately 20 cm above the soil surface</tissue>
    </source>
</reference>
<organism evidence="1">
    <name type="scientific">Arundo donax</name>
    <name type="common">Giant reed</name>
    <name type="synonym">Donax arundinaceus</name>
    <dbReference type="NCBI Taxonomy" id="35708"/>
    <lineage>
        <taxon>Eukaryota</taxon>
        <taxon>Viridiplantae</taxon>
        <taxon>Streptophyta</taxon>
        <taxon>Embryophyta</taxon>
        <taxon>Tracheophyta</taxon>
        <taxon>Spermatophyta</taxon>
        <taxon>Magnoliopsida</taxon>
        <taxon>Liliopsida</taxon>
        <taxon>Poales</taxon>
        <taxon>Poaceae</taxon>
        <taxon>PACMAD clade</taxon>
        <taxon>Arundinoideae</taxon>
        <taxon>Arundineae</taxon>
        <taxon>Arundo</taxon>
    </lineage>
</organism>
<protein>
    <submittedName>
        <fullName evidence="1">Uncharacterized protein</fullName>
    </submittedName>
</protein>
<accession>A0A0A9H348</accession>
<dbReference type="EMBL" id="GBRH01168620">
    <property type="protein sequence ID" value="JAE29276.1"/>
    <property type="molecule type" value="Transcribed_RNA"/>
</dbReference>